<feature type="domain" description="DUF1653" evidence="1">
    <location>
        <begin position="8"/>
        <end position="68"/>
    </location>
</feature>
<dbReference type="Proteomes" id="UP000539146">
    <property type="component" value="Unassembled WGS sequence"/>
</dbReference>
<dbReference type="RefSeq" id="WP_175326133.1">
    <property type="nucleotide sequence ID" value="NZ_BAAAWP010000001.1"/>
</dbReference>
<dbReference type="Pfam" id="PF07866">
    <property type="entry name" value="DUF1653"/>
    <property type="match status" value="1"/>
</dbReference>
<evidence type="ECO:0000259" key="1">
    <source>
        <dbReference type="Pfam" id="PF07866"/>
    </source>
</evidence>
<organism evidence="2 3">
    <name type="scientific">Curtobacterium citreum</name>
    <dbReference type="NCBI Taxonomy" id="2036"/>
    <lineage>
        <taxon>Bacteria</taxon>
        <taxon>Bacillati</taxon>
        <taxon>Actinomycetota</taxon>
        <taxon>Actinomycetes</taxon>
        <taxon>Micrococcales</taxon>
        <taxon>Microbacteriaceae</taxon>
        <taxon>Curtobacterium</taxon>
    </lineage>
</organism>
<name>A0A850DSD6_9MICO</name>
<proteinExistence type="predicted"/>
<accession>A0A850DSD6</accession>
<dbReference type="Gene3D" id="2.30.30.320">
    <property type="entry name" value="DUF1653-like domain"/>
    <property type="match status" value="1"/>
</dbReference>
<sequence>MSSDVISGRYRHFKGGEYEVVLVAQDVETEEPVVVYQALYGERGHWVRTLADFTAHVSRDGYEGPRFVRIEPVGGRP</sequence>
<dbReference type="AlphaFoldDB" id="A0A850DSD6"/>
<gene>
    <name evidence="2" type="ORF">HP467_10295</name>
</gene>
<evidence type="ECO:0000313" key="3">
    <source>
        <dbReference type="Proteomes" id="UP000539146"/>
    </source>
</evidence>
<dbReference type="InterPro" id="IPR037135">
    <property type="entry name" value="DUF1653-like_dom_sf"/>
</dbReference>
<evidence type="ECO:0000313" key="2">
    <source>
        <dbReference type="EMBL" id="NUU28496.1"/>
    </source>
</evidence>
<dbReference type="InterPro" id="IPR023387">
    <property type="entry name" value="DUF1653-like_dom"/>
</dbReference>
<protein>
    <submittedName>
        <fullName evidence="2">DUF1653 domain-containing protein</fullName>
    </submittedName>
</protein>
<dbReference type="EMBL" id="JABMCG010000105">
    <property type="protein sequence ID" value="NUU28496.1"/>
    <property type="molecule type" value="Genomic_DNA"/>
</dbReference>
<comment type="caution">
    <text evidence="2">The sequence shown here is derived from an EMBL/GenBank/DDBJ whole genome shotgun (WGS) entry which is preliminary data.</text>
</comment>
<reference evidence="2 3" key="1">
    <citation type="submission" date="2020-05" db="EMBL/GenBank/DDBJ databases">
        <title>Genome Sequencing of Type Strains.</title>
        <authorList>
            <person name="Lemaire J.F."/>
            <person name="Inderbitzin P."/>
            <person name="Gregorio O.A."/>
            <person name="Collins S.B."/>
            <person name="Wespe N."/>
            <person name="Knight-Connoni V."/>
        </authorList>
    </citation>
    <scope>NUCLEOTIDE SEQUENCE [LARGE SCALE GENOMIC DNA]</scope>
    <source>
        <strain evidence="2 3">DSM 20512</strain>
    </source>
</reference>